<dbReference type="PANTHER" id="PTHR24049">
    <property type="entry name" value="CRUMBS FAMILY MEMBER"/>
    <property type="match status" value="1"/>
</dbReference>
<dbReference type="InterPro" id="IPR036383">
    <property type="entry name" value="TSP1_rpt_sf"/>
</dbReference>
<evidence type="ECO:0000256" key="3">
    <source>
        <dbReference type="ARBA" id="ARBA00023157"/>
    </source>
</evidence>
<gene>
    <name evidence="8" type="ORF">EgrG_000321100</name>
</gene>
<evidence type="ECO:0000256" key="4">
    <source>
        <dbReference type="PROSITE-ProRule" id="PRU00076"/>
    </source>
</evidence>
<organism evidence="8">
    <name type="scientific">Echinococcus granulosus</name>
    <name type="common">Hydatid tapeworm</name>
    <dbReference type="NCBI Taxonomy" id="6210"/>
    <lineage>
        <taxon>Eukaryota</taxon>
        <taxon>Metazoa</taxon>
        <taxon>Spiralia</taxon>
        <taxon>Lophotrochozoa</taxon>
        <taxon>Platyhelminthes</taxon>
        <taxon>Cestoda</taxon>
        <taxon>Eucestoda</taxon>
        <taxon>Cyclophyllidea</taxon>
        <taxon>Taeniidae</taxon>
        <taxon>Echinococcus</taxon>
        <taxon>Echinococcus granulosus group</taxon>
    </lineage>
</organism>
<dbReference type="EMBL" id="LK028619">
    <property type="protein sequence ID" value="CDS24759.1"/>
    <property type="molecule type" value="Genomic_DNA"/>
</dbReference>
<evidence type="ECO:0000313" key="8">
    <source>
        <dbReference type="EMBL" id="CDS24759.1"/>
    </source>
</evidence>
<feature type="domain" description="EGF-like" evidence="7">
    <location>
        <begin position="446"/>
        <end position="483"/>
    </location>
</feature>
<keyword evidence="5" id="KW-0812">Transmembrane</keyword>
<feature type="transmembrane region" description="Helical" evidence="5">
    <location>
        <begin position="554"/>
        <end position="580"/>
    </location>
</feature>
<dbReference type="InterPro" id="IPR051022">
    <property type="entry name" value="Notch_Cell-Fate_Det"/>
</dbReference>
<evidence type="ECO:0000313" key="9">
    <source>
        <dbReference type="Proteomes" id="UP000492820"/>
    </source>
</evidence>
<keyword evidence="5" id="KW-1133">Transmembrane helix</keyword>
<proteinExistence type="predicted"/>
<evidence type="ECO:0000256" key="5">
    <source>
        <dbReference type="SAM" id="Phobius"/>
    </source>
</evidence>
<dbReference type="Proteomes" id="UP000492820">
    <property type="component" value="Unassembled WGS sequence"/>
</dbReference>
<dbReference type="PROSITE" id="PS00022">
    <property type="entry name" value="EGF_1"/>
    <property type="match status" value="2"/>
</dbReference>
<evidence type="ECO:0000256" key="6">
    <source>
        <dbReference type="SAM" id="SignalP"/>
    </source>
</evidence>
<dbReference type="SMART" id="SM00181">
    <property type="entry name" value="EGF"/>
    <property type="match status" value="2"/>
</dbReference>
<dbReference type="WBParaSite" id="EgrG_000321100">
    <property type="protein sequence ID" value="EgrG_000321100"/>
    <property type="gene ID" value="EgrG_000321100"/>
</dbReference>
<keyword evidence="2" id="KW-0677">Repeat</keyword>
<dbReference type="InterPro" id="IPR000742">
    <property type="entry name" value="EGF"/>
</dbReference>
<reference evidence="8" key="2">
    <citation type="submission" date="2014-06" db="EMBL/GenBank/DDBJ databases">
        <authorList>
            <person name="Aslett M."/>
        </authorList>
    </citation>
    <scope>NUCLEOTIDE SEQUENCE</scope>
</reference>
<keyword evidence="6" id="KW-0732">Signal</keyword>
<comment type="caution">
    <text evidence="4">Lacks conserved residue(s) required for the propagation of feature annotation.</text>
</comment>
<dbReference type="Gene3D" id="2.10.25.10">
    <property type="entry name" value="Laminin"/>
    <property type="match status" value="1"/>
</dbReference>
<dbReference type="PROSITE" id="PS50092">
    <property type="entry name" value="TSP1"/>
    <property type="match status" value="1"/>
</dbReference>
<keyword evidence="5" id="KW-0472">Membrane</keyword>
<sequence>MFCSRLLGIFTLFLSTLASKATLKDTTLHHLEHLNLQHGYPVDAFGGMFATFAVKAQGRHGDICFIKTGKYEGASRRCQRAIQALHGVYGARDYNRIMRNNSHWPYGVGETREANTRTMQSWTQHLFKQTWMYIPIYLQHDLVPERRFSRVSGLITTERLVAIREVMEKCVEALAKPLKAGEMQEWACGYANFLAIMHESRANIPRDCVQVAPRNDSQSMSALFWLLFCKHAWRKAIYLRRNESHFSTFHPSCPNVCARYRGNPCLGKDNVVQLSNSLVKGSSDHHDRIYGMQICRNIDSGVGENGEMLEGYATLTDQAYECVCRKGYVWSKETKSCVLEDGCGGESKCDPRGTRMCVSSVVNLPNSLSLPFVCLCFSGFMGARCEKRRDACIENEDPNQLSGNQACRVFLGNSCKPRIGTNIYTCHCSDIYTADETVAFSNCYRVKPICAGVICRRGDCVSSRDQLSYVCVCQMGWRGRHCDTPDIRMWLPWEAWSGCSAEICMGLGWRHRVRHCRANLTHLITTEMDKGLCDGEDVQRQLCKATCPDPVGPFIVFMKTILVFSFGCVIIVAFVGLVFVRVRIEVE</sequence>
<dbReference type="OrthoDB" id="6228714at2759"/>
<evidence type="ECO:0000256" key="1">
    <source>
        <dbReference type="ARBA" id="ARBA00022536"/>
    </source>
</evidence>
<feature type="disulfide bond" evidence="4">
    <location>
        <begin position="450"/>
        <end position="460"/>
    </location>
</feature>
<name>A0A068X1U9_ECHGR</name>
<accession>A0A068X1U9</accession>
<dbReference type="InterPro" id="IPR000884">
    <property type="entry name" value="TSP1_rpt"/>
</dbReference>
<dbReference type="SUPFAM" id="SSF82895">
    <property type="entry name" value="TSP-1 type 1 repeat"/>
    <property type="match status" value="1"/>
</dbReference>
<feature type="disulfide bond" evidence="4">
    <location>
        <begin position="473"/>
        <end position="482"/>
    </location>
</feature>
<reference evidence="8 9" key="1">
    <citation type="journal article" date="2013" name="Nature">
        <title>The genomes of four tapeworm species reveal adaptations to parasitism.</title>
        <authorList>
            <person name="Tsai I.J."/>
            <person name="Zarowiecki M."/>
            <person name="Holroyd N."/>
            <person name="Garciarrubio A."/>
            <person name="Sanchez-Flores A."/>
            <person name="Brooks K.L."/>
            <person name="Tracey A."/>
            <person name="Bobes R.J."/>
            <person name="Fragoso G."/>
            <person name="Sciutto E."/>
            <person name="Aslett M."/>
            <person name="Beasley H."/>
            <person name="Bennett H.M."/>
            <person name="Cai J."/>
            <person name="Camicia F."/>
            <person name="Clark R."/>
            <person name="Cucher M."/>
            <person name="De Silva N."/>
            <person name="Day T.A."/>
            <person name="Deplazes P."/>
            <person name="Estrada K."/>
            <person name="Fernandez C."/>
            <person name="Holland P.W."/>
            <person name="Hou J."/>
            <person name="Hu S."/>
            <person name="Huckvale T."/>
            <person name="Hung S.S."/>
            <person name="Kamenetzky L."/>
            <person name="Keane J.A."/>
            <person name="Kiss F."/>
            <person name="Koziol U."/>
            <person name="Lambert O."/>
            <person name="Liu K."/>
            <person name="Luo X."/>
            <person name="Luo Y."/>
            <person name="Macchiaroli N."/>
            <person name="Nichol S."/>
            <person name="Paps J."/>
            <person name="Parkinson J."/>
            <person name="Pouchkina-Stantcheva N."/>
            <person name="Riddiford N."/>
            <person name="Rosenzvit M."/>
            <person name="Salinas G."/>
            <person name="Wasmuth J.D."/>
            <person name="Zamanian M."/>
            <person name="Zheng Y."/>
            <person name="Cai X."/>
            <person name="Soberon X."/>
            <person name="Olson P.D."/>
            <person name="Laclette J.P."/>
            <person name="Brehm K."/>
            <person name="Berriman M."/>
            <person name="Garciarrubio A."/>
            <person name="Bobes R.J."/>
            <person name="Fragoso G."/>
            <person name="Sanchez-Flores A."/>
            <person name="Estrada K."/>
            <person name="Cevallos M.A."/>
            <person name="Morett E."/>
            <person name="Gonzalez V."/>
            <person name="Portillo T."/>
            <person name="Ochoa-Leyva A."/>
            <person name="Jose M.V."/>
            <person name="Sciutto E."/>
            <person name="Landa A."/>
            <person name="Jimenez L."/>
            <person name="Valdes V."/>
            <person name="Carrero J.C."/>
            <person name="Larralde C."/>
            <person name="Morales-Montor J."/>
            <person name="Limon-Lason J."/>
            <person name="Soberon X."/>
            <person name="Laclette J.P."/>
        </authorList>
    </citation>
    <scope>NUCLEOTIDE SEQUENCE [LARGE SCALE GENOMIC DNA]</scope>
</reference>
<evidence type="ECO:0000313" key="10">
    <source>
        <dbReference type="WBParaSite" id="EgrG_000321100"/>
    </source>
</evidence>
<protein>
    <submittedName>
        <fullName evidence="8 10">EGF region</fullName>
    </submittedName>
</protein>
<reference evidence="10" key="3">
    <citation type="submission" date="2020-10" db="UniProtKB">
        <authorList>
            <consortium name="WormBaseParasite"/>
        </authorList>
    </citation>
    <scope>IDENTIFICATION</scope>
</reference>
<dbReference type="PROSITE" id="PS01186">
    <property type="entry name" value="EGF_2"/>
    <property type="match status" value="2"/>
</dbReference>
<feature type="chain" id="PRO_5033211236" evidence="6">
    <location>
        <begin position="19"/>
        <end position="587"/>
    </location>
</feature>
<dbReference type="SUPFAM" id="SSF57196">
    <property type="entry name" value="EGF/Laminin"/>
    <property type="match status" value="1"/>
</dbReference>
<evidence type="ECO:0000256" key="2">
    <source>
        <dbReference type="ARBA" id="ARBA00022737"/>
    </source>
</evidence>
<dbReference type="AlphaFoldDB" id="A0A068X1U9"/>
<feature type="signal peptide" evidence="6">
    <location>
        <begin position="1"/>
        <end position="18"/>
    </location>
</feature>
<evidence type="ECO:0000259" key="7">
    <source>
        <dbReference type="PROSITE" id="PS50026"/>
    </source>
</evidence>
<keyword evidence="3 4" id="KW-1015">Disulfide bond</keyword>
<keyword evidence="1 4" id="KW-0245">EGF-like domain</keyword>
<dbReference type="PROSITE" id="PS50026">
    <property type="entry name" value="EGF_3"/>
    <property type="match status" value="1"/>
</dbReference>
<dbReference type="Gene3D" id="2.20.100.10">
    <property type="entry name" value="Thrombospondin type-1 (TSP1) repeat"/>
    <property type="match status" value="1"/>
</dbReference>